<accession>Q5L5T8</accession>
<evidence type="ECO:0000313" key="2">
    <source>
        <dbReference type="Proteomes" id="UP000001012"/>
    </source>
</evidence>
<dbReference type="OrthoDB" id="19088at2"/>
<keyword evidence="2" id="KW-1185">Reference proteome</keyword>
<dbReference type="Proteomes" id="UP000001012">
    <property type="component" value="Chromosome"/>
</dbReference>
<evidence type="ECO:0008006" key="3">
    <source>
        <dbReference type="Google" id="ProtNLM"/>
    </source>
</evidence>
<dbReference type="EMBL" id="CR848038">
    <property type="protein sequence ID" value="CAH63997.1"/>
    <property type="molecule type" value="Genomic_DNA"/>
</dbReference>
<reference evidence="1 2" key="1">
    <citation type="journal article" date="2005" name="Genome Res.">
        <title>The Chlamydophila abortus genome sequence reveals an array of variable proteins that contribute to interspecies variation.</title>
        <authorList>
            <person name="Thomson N.R."/>
            <person name="Yeats C."/>
            <person name="Bell K."/>
            <person name="Holden M.T.G."/>
            <person name="Bentley S.D."/>
            <person name="Livingstone M."/>
            <person name="Cerdeno-Tarraga A.M."/>
            <person name="Harris B."/>
            <person name="Doggett J."/>
            <person name="Ormond D."/>
            <person name="Mungal K."/>
            <person name="Clarke K."/>
            <person name="Feltwell T."/>
            <person name="Hance Z."/>
            <person name="Sanders M."/>
            <person name="Quail M.A."/>
            <person name="Price C."/>
            <person name="Parkhill J."/>
            <person name="Longbottom D."/>
        </authorList>
    </citation>
    <scope>NUCLEOTIDE SEQUENCE [LARGE SCALE GENOMIC DNA]</scope>
    <source>
        <strain evidence="2">DSM 27085 / S26/3</strain>
    </source>
</reference>
<dbReference type="KEGG" id="cab:CAB548"/>
<dbReference type="HOGENOM" id="CLU_1358436_0_0_0"/>
<evidence type="ECO:0000313" key="1">
    <source>
        <dbReference type="EMBL" id="CAH63997.1"/>
    </source>
</evidence>
<organism evidence="1 2">
    <name type="scientific">Chlamydia abortus (strain DSM 27085 / S26/3)</name>
    <name type="common">Chlamydophila abortus</name>
    <dbReference type="NCBI Taxonomy" id="218497"/>
    <lineage>
        <taxon>Bacteria</taxon>
        <taxon>Pseudomonadati</taxon>
        <taxon>Chlamydiota</taxon>
        <taxon>Chlamydiia</taxon>
        <taxon>Chlamydiales</taxon>
        <taxon>Chlamydiaceae</taxon>
        <taxon>Chlamydia/Chlamydophila group</taxon>
        <taxon>Chlamydia</taxon>
    </lineage>
</organism>
<dbReference type="AlphaFoldDB" id="Q5L5T8"/>
<sequence length="226" mass="25513">MDWKLFPWREVLTVPYPDKVEPSLFCVSGLPPFGGGFSRFSPSSPTCSHFSEEVSKSKSKEISVERRQLFSSYTPKLKDVVKVYKRDAKVLINKMSYCNIWRSLAKSQILTERDVWLDLQGIDKGMFNYQIQVGPYTVAAVLIDQEVSEIKIPSEQVYAIRKIKSGFQQSLSSQHVYRVGFKSSVLECSSGSTTDEDEEFITSNKIIFKALGFSIPPGSQPTPLNC</sequence>
<proteinExistence type="predicted"/>
<gene>
    <name evidence="1" type="ordered locus">CAB548</name>
</gene>
<protein>
    <recommendedName>
        <fullName evidence="3">MAC/perforin family protein</fullName>
    </recommendedName>
</protein>
<name>Q5L5T8_CHLAB</name>
<dbReference type="RefSeq" id="WP_011097156.1">
    <property type="nucleotide sequence ID" value="NC_004552.2"/>
</dbReference>